<organism evidence="1 2">
    <name type="scientific">Sparassis crispa</name>
    <dbReference type="NCBI Taxonomy" id="139825"/>
    <lineage>
        <taxon>Eukaryota</taxon>
        <taxon>Fungi</taxon>
        <taxon>Dikarya</taxon>
        <taxon>Basidiomycota</taxon>
        <taxon>Agaricomycotina</taxon>
        <taxon>Agaricomycetes</taxon>
        <taxon>Polyporales</taxon>
        <taxon>Sparassidaceae</taxon>
        <taxon>Sparassis</taxon>
    </lineage>
</organism>
<dbReference type="AlphaFoldDB" id="A0A401H377"/>
<dbReference type="GeneID" id="38785812"/>
<reference evidence="1 2" key="1">
    <citation type="journal article" date="2018" name="Sci. Rep.">
        <title>Genome sequence of the cauliflower mushroom Sparassis crispa (Hanabiratake) and its association with beneficial usage.</title>
        <authorList>
            <person name="Kiyama R."/>
            <person name="Furutani Y."/>
            <person name="Kawaguchi K."/>
            <person name="Nakanishi T."/>
        </authorList>
    </citation>
    <scope>NUCLEOTIDE SEQUENCE [LARGE SCALE GENOMIC DNA]</scope>
</reference>
<accession>A0A401H377</accession>
<dbReference type="EMBL" id="BFAD01000014">
    <property type="protein sequence ID" value="GBE88895.1"/>
    <property type="molecule type" value="Genomic_DNA"/>
</dbReference>
<proteinExistence type="predicted"/>
<dbReference type="Proteomes" id="UP000287166">
    <property type="component" value="Unassembled WGS sequence"/>
</dbReference>
<dbReference type="OrthoDB" id="3244185at2759"/>
<dbReference type="InParanoid" id="A0A401H377"/>
<dbReference type="RefSeq" id="XP_027619808.1">
    <property type="nucleotide sequence ID" value="XM_027764007.1"/>
</dbReference>
<sequence length="124" mass="14393">MHDRTWFAVYKWMQVSLPTAQQVSHTPKKDTIRATPAVPARALQKEVPAHFDTVIAREFPGDPFDSNKNKTPLEDLRVAHIRAIFRLPEEYGTQFKHPLAYVEWFTPFHSPVPDIGMYKIAYSR</sequence>
<evidence type="ECO:0000313" key="2">
    <source>
        <dbReference type="Proteomes" id="UP000287166"/>
    </source>
</evidence>
<gene>
    <name evidence="1" type="ORF">SCP_1403030</name>
</gene>
<comment type="caution">
    <text evidence="1">The sequence shown here is derived from an EMBL/GenBank/DDBJ whole genome shotgun (WGS) entry which is preliminary data.</text>
</comment>
<protein>
    <submittedName>
        <fullName evidence="1">Uncharacterized protein</fullName>
    </submittedName>
</protein>
<name>A0A401H377_9APHY</name>
<keyword evidence="2" id="KW-1185">Reference proteome</keyword>
<evidence type="ECO:0000313" key="1">
    <source>
        <dbReference type="EMBL" id="GBE88895.1"/>
    </source>
</evidence>